<evidence type="ECO:0000313" key="2">
    <source>
        <dbReference type="Proteomes" id="UP000435187"/>
    </source>
</evidence>
<proteinExistence type="predicted"/>
<sequence>MNENYKMDYYQPDEMRNIDQEHTLLYTFQFETAFAEIITTMGGNVSGGSVMTTEFDTGLTVPADHDLTKKHVKFYNDEDKDKSYREVGEIIFYYPNGETINFDLEECSDFLIGIQIIDYKP</sequence>
<reference evidence="1 2" key="1">
    <citation type="submission" date="2019-10" db="EMBL/GenBank/DDBJ databases">
        <title>Gracilibacillus salitolerans sp. nov., a moderate halophile isolated from a saline soil in northwest China.</title>
        <authorList>
            <person name="Gan L."/>
        </authorList>
    </citation>
    <scope>NUCLEOTIDE SEQUENCE [LARGE SCALE GENOMIC DNA]</scope>
    <source>
        <strain evidence="1 2">TP2-8</strain>
    </source>
</reference>
<dbReference type="AlphaFoldDB" id="A0A6N7QVP5"/>
<dbReference type="Proteomes" id="UP000435187">
    <property type="component" value="Unassembled WGS sequence"/>
</dbReference>
<comment type="caution">
    <text evidence="1">The sequence shown here is derived from an EMBL/GenBank/DDBJ whole genome shotgun (WGS) entry which is preliminary data.</text>
</comment>
<dbReference type="RefSeq" id="WP_153834945.1">
    <property type="nucleotide sequence ID" value="NZ_JBHUMW010000103.1"/>
</dbReference>
<protein>
    <submittedName>
        <fullName evidence="1">Uncharacterized protein</fullName>
    </submittedName>
</protein>
<organism evidence="1 2">
    <name type="scientific">Gracilibacillus thailandensis</name>
    <dbReference type="NCBI Taxonomy" id="563735"/>
    <lineage>
        <taxon>Bacteria</taxon>
        <taxon>Bacillati</taxon>
        <taxon>Bacillota</taxon>
        <taxon>Bacilli</taxon>
        <taxon>Bacillales</taxon>
        <taxon>Bacillaceae</taxon>
        <taxon>Gracilibacillus</taxon>
    </lineage>
</organism>
<evidence type="ECO:0000313" key="1">
    <source>
        <dbReference type="EMBL" id="MRI66197.1"/>
    </source>
</evidence>
<gene>
    <name evidence="1" type="ORF">GH885_07535</name>
</gene>
<keyword evidence="2" id="KW-1185">Reference proteome</keyword>
<name>A0A6N7QVP5_9BACI</name>
<accession>A0A6N7QVP5</accession>
<dbReference type="EMBL" id="WJEE01000012">
    <property type="protein sequence ID" value="MRI66197.1"/>
    <property type="molecule type" value="Genomic_DNA"/>
</dbReference>